<dbReference type="InterPro" id="IPR001647">
    <property type="entry name" value="HTH_TetR"/>
</dbReference>
<feature type="region of interest" description="Disordered" evidence="6">
    <location>
        <begin position="1"/>
        <end position="20"/>
    </location>
</feature>
<organism evidence="8 9">
    <name type="scientific">Natronoglycomyces albus</name>
    <dbReference type="NCBI Taxonomy" id="2811108"/>
    <lineage>
        <taxon>Bacteria</taxon>
        <taxon>Bacillati</taxon>
        <taxon>Actinomycetota</taxon>
        <taxon>Actinomycetes</taxon>
        <taxon>Glycomycetales</taxon>
        <taxon>Glycomycetaceae</taxon>
        <taxon>Natronoglycomyces</taxon>
    </lineage>
</organism>
<feature type="DNA-binding region" description="H-T-H motif" evidence="5">
    <location>
        <begin position="43"/>
        <end position="62"/>
    </location>
</feature>
<keyword evidence="2" id="KW-0805">Transcription regulation</keyword>
<dbReference type="KEGG" id="nav:JQS30_06090"/>
<dbReference type="PANTHER" id="PTHR30055">
    <property type="entry name" value="HTH-TYPE TRANSCRIPTIONAL REGULATOR RUTR"/>
    <property type="match status" value="1"/>
</dbReference>
<feature type="domain" description="HTH tetR-type" evidence="7">
    <location>
        <begin position="20"/>
        <end position="80"/>
    </location>
</feature>
<protein>
    <submittedName>
        <fullName evidence="8">TetR/AcrR family transcriptional regulator</fullName>
    </submittedName>
</protein>
<evidence type="ECO:0000256" key="2">
    <source>
        <dbReference type="ARBA" id="ARBA00023015"/>
    </source>
</evidence>
<keyword evidence="3 5" id="KW-0238">DNA-binding</keyword>
<evidence type="ECO:0000256" key="6">
    <source>
        <dbReference type="SAM" id="MobiDB-lite"/>
    </source>
</evidence>
<dbReference type="Pfam" id="PF00440">
    <property type="entry name" value="TetR_N"/>
    <property type="match status" value="1"/>
</dbReference>
<dbReference type="SUPFAM" id="SSF46689">
    <property type="entry name" value="Homeodomain-like"/>
    <property type="match status" value="1"/>
</dbReference>
<gene>
    <name evidence="8" type="ORF">JQS30_06090</name>
</gene>
<accession>A0A895XT28</accession>
<keyword evidence="4" id="KW-0804">Transcription</keyword>
<proteinExistence type="predicted"/>
<keyword evidence="9" id="KW-1185">Reference proteome</keyword>
<name>A0A895XT28_9ACTN</name>
<dbReference type="Gene3D" id="1.10.357.10">
    <property type="entry name" value="Tetracycline Repressor, domain 2"/>
    <property type="match status" value="1"/>
</dbReference>
<evidence type="ECO:0000313" key="9">
    <source>
        <dbReference type="Proteomes" id="UP000662939"/>
    </source>
</evidence>
<evidence type="ECO:0000256" key="5">
    <source>
        <dbReference type="PROSITE-ProRule" id="PRU00335"/>
    </source>
</evidence>
<dbReference type="GO" id="GO:0000976">
    <property type="term" value="F:transcription cis-regulatory region binding"/>
    <property type="evidence" value="ECO:0007669"/>
    <property type="project" value="TreeGrafter"/>
</dbReference>
<dbReference type="PANTHER" id="PTHR30055:SF234">
    <property type="entry name" value="HTH-TYPE TRANSCRIPTIONAL REGULATOR BETI"/>
    <property type="match status" value="1"/>
</dbReference>
<dbReference type="PROSITE" id="PS50977">
    <property type="entry name" value="HTH_TETR_2"/>
    <property type="match status" value="1"/>
</dbReference>
<evidence type="ECO:0000259" key="7">
    <source>
        <dbReference type="PROSITE" id="PS50977"/>
    </source>
</evidence>
<evidence type="ECO:0000256" key="1">
    <source>
        <dbReference type="ARBA" id="ARBA00022491"/>
    </source>
</evidence>
<dbReference type="InterPro" id="IPR050109">
    <property type="entry name" value="HTH-type_TetR-like_transc_reg"/>
</dbReference>
<sequence length="221" mass="24769">MTDQFDVPSTDDTPRSRRTRDRRRDILRAASEIFGIKGYHNGSLIDIAEQVGMTHAGILHHFGSKHQLLLEVLDFRDQVDVEHLEGRHPPEGLDLFKHLVTTARRNTERPGIVQTYAVLSAESVTDGHPGHDYFRDRFAELRIMVARSLRQLCDPDNMPEDEQVETAASAIIGVMDGLQIQWLLDDSTVDLPRSTAFAIEAIVNSLVAGNNGAKFNDESQN</sequence>
<dbReference type="EMBL" id="CP070496">
    <property type="protein sequence ID" value="QSB06469.1"/>
    <property type="molecule type" value="Genomic_DNA"/>
</dbReference>
<dbReference type="Proteomes" id="UP000662939">
    <property type="component" value="Chromosome"/>
</dbReference>
<dbReference type="InterPro" id="IPR009057">
    <property type="entry name" value="Homeodomain-like_sf"/>
</dbReference>
<evidence type="ECO:0000256" key="3">
    <source>
        <dbReference type="ARBA" id="ARBA00023125"/>
    </source>
</evidence>
<keyword evidence="1" id="KW-0678">Repressor</keyword>
<dbReference type="Pfam" id="PF13977">
    <property type="entry name" value="TetR_C_6"/>
    <property type="match status" value="1"/>
</dbReference>
<dbReference type="InterPro" id="IPR036271">
    <property type="entry name" value="Tet_transcr_reg_TetR-rel_C_sf"/>
</dbReference>
<evidence type="ECO:0000256" key="4">
    <source>
        <dbReference type="ARBA" id="ARBA00023163"/>
    </source>
</evidence>
<dbReference type="InterPro" id="IPR039538">
    <property type="entry name" value="BetI_C"/>
</dbReference>
<dbReference type="SUPFAM" id="SSF48498">
    <property type="entry name" value="Tetracyclin repressor-like, C-terminal domain"/>
    <property type="match status" value="1"/>
</dbReference>
<dbReference type="AlphaFoldDB" id="A0A895XT28"/>
<dbReference type="GO" id="GO:0003700">
    <property type="term" value="F:DNA-binding transcription factor activity"/>
    <property type="evidence" value="ECO:0007669"/>
    <property type="project" value="TreeGrafter"/>
</dbReference>
<dbReference type="RefSeq" id="WP_213172480.1">
    <property type="nucleotide sequence ID" value="NZ_CP070496.1"/>
</dbReference>
<reference evidence="8" key="1">
    <citation type="submission" date="2021-02" db="EMBL/GenBank/DDBJ databases">
        <title>Natronoglycomyces albus gen. nov., sp. nov, a haloalkaliphilic actinobacterium from a soda solonchak soil.</title>
        <authorList>
            <person name="Sorokin D.Y."/>
            <person name="Khijniak T.V."/>
            <person name="Zakharycheva A.P."/>
            <person name="Boueva O.V."/>
            <person name="Ariskina E.V."/>
            <person name="Hahnke R.L."/>
            <person name="Bunk B."/>
            <person name="Sproer C."/>
            <person name="Schumann P."/>
            <person name="Evtushenko L.I."/>
            <person name="Kublanov I.V."/>
        </authorList>
    </citation>
    <scope>NUCLEOTIDE SEQUENCE</scope>
    <source>
        <strain evidence="8">DSM 106290</strain>
    </source>
</reference>
<dbReference type="PRINTS" id="PR00455">
    <property type="entry name" value="HTHTETR"/>
</dbReference>
<evidence type="ECO:0000313" key="8">
    <source>
        <dbReference type="EMBL" id="QSB06469.1"/>
    </source>
</evidence>